<gene>
    <name evidence="1" type="ORF">DWU98_09445</name>
</gene>
<dbReference type="RefSeq" id="WP_115495306.1">
    <property type="nucleotide sequence ID" value="NZ_QRBE01000004.1"/>
</dbReference>
<reference evidence="1 2" key="1">
    <citation type="submission" date="2018-07" db="EMBL/GenBank/DDBJ databases">
        <title>Dyella monticola sp. nov. and Dyella psychrodurans sp. nov. isolated from monsoon evergreen broad-leaved forest soil of Dinghu Mountain, China.</title>
        <authorList>
            <person name="Gao Z."/>
            <person name="Qiu L."/>
        </authorList>
    </citation>
    <scope>NUCLEOTIDE SEQUENCE [LARGE SCALE GENOMIC DNA]</scope>
    <source>
        <strain evidence="1 2">4G-K06</strain>
    </source>
</reference>
<proteinExistence type="predicted"/>
<organism evidence="1 2">
    <name type="scientific">Dyella monticola</name>
    <dbReference type="NCBI Taxonomy" id="1927958"/>
    <lineage>
        <taxon>Bacteria</taxon>
        <taxon>Pseudomonadati</taxon>
        <taxon>Pseudomonadota</taxon>
        <taxon>Gammaproteobacteria</taxon>
        <taxon>Lysobacterales</taxon>
        <taxon>Rhodanobacteraceae</taxon>
        <taxon>Dyella</taxon>
    </lineage>
</organism>
<dbReference type="Proteomes" id="UP000254258">
    <property type="component" value="Unassembled WGS sequence"/>
</dbReference>
<name>A0A370X1H6_9GAMM</name>
<accession>A0A370X1H6</accession>
<dbReference type="AlphaFoldDB" id="A0A370X1H6"/>
<evidence type="ECO:0000313" key="2">
    <source>
        <dbReference type="Proteomes" id="UP000254258"/>
    </source>
</evidence>
<sequence>MLIRGREPSSCFGLAGTDENAGTAAVAWCIEHVLPFRKQVLALMGCDPEPDLSVASQVFGTDKGFTDIELVGKACHVIIEAKLGWQVPGLQQLKRYAPRLRSSGARRQLLVSLSAADSSWAIRQLPGNVTGIPVTHLSWNALSDAARRAHSSTRSPTDRAWLEQLLHHLQGYGMTSNIFDARAYVVSLTRDRIRPTHPYTWTDVVEKDSTYFHPVGVRGWPVIPPRYVGFRYRAEFQSVHFVTGVKTVDRLQDLNPLWPDTDSPQFVYTLGPPMVPRARMPLGKIYNNSRHTIALDILLSGSADTFEEAIVQMRERVAAAGE</sequence>
<comment type="caution">
    <text evidence="1">The sequence shown here is derived from an EMBL/GenBank/DDBJ whole genome shotgun (WGS) entry which is preliminary data.</text>
</comment>
<evidence type="ECO:0000313" key="1">
    <source>
        <dbReference type="EMBL" id="RDS82248.1"/>
    </source>
</evidence>
<keyword evidence="2" id="KW-1185">Reference proteome</keyword>
<dbReference type="EMBL" id="QRBE01000004">
    <property type="protein sequence ID" value="RDS82248.1"/>
    <property type="molecule type" value="Genomic_DNA"/>
</dbReference>
<dbReference type="OrthoDB" id="2958820at2"/>
<evidence type="ECO:0008006" key="3">
    <source>
        <dbReference type="Google" id="ProtNLM"/>
    </source>
</evidence>
<protein>
    <recommendedName>
        <fullName evidence="3">PD-(D/E)XK nuclease superfamily protein</fullName>
    </recommendedName>
</protein>